<proteinExistence type="predicted"/>
<keyword evidence="4" id="KW-1185">Reference proteome</keyword>
<dbReference type="AlphaFoldDB" id="A0A4Q2S4E0"/>
<protein>
    <submittedName>
        <fullName evidence="3">DUF305 domain-containing protein</fullName>
    </submittedName>
</protein>
<evidence type="ECO:0000259" key="2">
    <source>
        <dbReference type="Pfam" id="PF03713"/>
    </source>
</evidence>
<feature type="compositionally biased region" description="Basic and acidic residues" evidence="1">
    <location>
        <begin position="134"/>
        <end position="157"/>
    </location>
</feature>
<evidence type="ECO:0000313" key="4">
    <source>
        <dbReference type="Proteomes" id="UP000294071"/>
    </source>
</evidence>
<comment type="caution">
    <text evidence="3">The sequence shown here is derived from an EMBL/GenBank/DDBJ whole genome shotgun (WGS) entry which is preliminary data.</text>
</comment>
<reference evidence="3 4" key="1">
    <citation type="submission" date="2019-01" db="EMBL/GenBank/DDBJ databases">
        <title>Novel species of Nocardioides.</title>
        <authorList>
            <person name="Liu Q."/>
            <person name="Xin Y.-H."/>
        </authorList>
    </citation>
    <scope>NUCLEOTIDE SEQUENCE [LARGE SCALE GENOMIC DNA]</scope>
    <source>
        <strain evidence="3 4">CGMCC 4.6882</strain>
    </source>
</reference>
<dbReference type="InterPro" id="IPR012347">
    <property type="entry name" value="Ferritin-like"/>
</dbReference>
<accession>A0A4Q2S4E0</accession>
<evidence type="ECO:0000256" key="1">
    <source>
        <dbReference type="SAM" id="MobiDB-lite"/>
    </source>
</evidence>
<dbReference type="Gene3D" id="1.20.1260.10">
    <property type="match status" value="1"/>
</dbReference>
<dbReference type="Proteomes" id="UP000294071">
    <property type="component" value="Unassembled WGS sequence"/>
</dbReference>
<dbReference type="PANTHER" id="PTHR36933">
    <property type="entry name" value="SLL0788 PROTEIN"/>
    <property type="match status" value="1"/>
</dbReference>
<feature type="domain" description="DUF305" evidence="2">
    <location>
        <begin position="71"/>
        <end position="232"/>
    </location>
</feature>
<gene>
    <name evidence="3" type="ORF">EUA93_13890</name>
</gene>
<dbReference type="InterPro" id="IPR005183">
    <property type="entry name" value="DUF305_CopM-like"/>
</dbReference>
<organism evidence="3 4">
    <name type="scientific">Nocardioides oleivorans</name>
    <dbReference type="NCBI Taxonomy" id="273676"/>
    <lineage>
        <taxon>Bacteria</taxon>
        <taxon>Bacillati</taxon>
        <taxon>Actinomycetota</taxon>
        <taxon>Actinomycetes</taxon>
        <taxon>Propionibacteriales</taxon>
        <taxon>Nocardioidaceae</taxon>
        <taxon>Nocardioides</taxon>
    </lineage>
</organism>
<feature type="region of interest" description="Disordered" evidence="1">
    <location>
        <begin position="20"/>
        <end position="62"/>
    </location>
</feature>
<dbReference type="RefSeq" id="WP_129400674.1">
    <property type="nucleotide sequence ID" value="NZ_SDWT01000001.1"/>
</dbReference>
<dbReference type="Pfam" id="PF03713">
    <property type="entry name" value="DUF305"/>
    <property type="match status" value="1"/>
</dbReference>
<dbReference type="OrthoDB" id="26872at2"/>
<dbReference type="EMBL" id="SDWT01000001">
    <property type="protein sequence ID" value="RYB95334.1"/>
    <property type="molecule type" value="Genomic_DNA"/>
</dbReference>
<dbReference type="PROSITE" id="PS51257">
    <property type="entry name" value="PROKAR_LIPOPROTEIN"/>
    <property type="match status" value="1"/>
</dbReference>
<dbReference type="PANTHER" id="PTHR36933:SF1">
    <property type="entry name" value="SLL0788 PROTEIN"/>
    <property type="match status" value="1"/>
</dbReference>
<evidence type="ECO:0000313" key="3">
    <source>
        <dbReference type="EMBL" id="RYB95334.1"/>
    </source>
</evidence>
<name>A0A4Q2S4E0_9ACTN</name>
<sequence>MTLLARLGVVLVVVLGTASCTGGEPDGKPSGAGKAEEGAPVVQLGAPGEDNRTLSPEEVEELSTPMHTEADVAFVEMMIPHHEQALEMAALVPDRAQDPGLLAMVERMEVSQADEIQQLEDWLTTNVATGSAQGEHDDHDGDHDGGHDGGHGEDHADMPGMLTPEQLDQMRDLDGRAFDRYFLQAMINHHDGAIMMVQDLMEGGEGGQETTIFQLANHIGSDQAVEIAAMKRRLKALGG</sequence>
<feature type="region of interest" description="Disordered" evidence="1">
    <location>
        <begin position="130"/>
        <end position="162"/>
    </location>
</feature>